<keyword evidence="1" id="KW-1133">Transmembrane helix</keyword>
<sequence>MNWLEIYGYLGSVLIAVSLMMADIYKLRWINLVGAGAFASYGLLIGAWPVAALNGFIVLIDIVHLWQLYRKPKAARSEVEFQVADAYVQTVLAATLPQIDGLAANERIRVTFEGTQPVGFEVLEEQPHYPATAEKLAA</sequence>
<dbReference type="RefSeq" id="WP_189607298.1">
    <property type="nucleotide sequence ID" value="NZ_BMXR01000002.1"/>
</dbReference>
<evidence type="ECO:0008006" key="4">
    <source>
        <dbReference type="Google" id="ProtNLM"/>
    </source>
</evidence>
<feature type="transmembrane region" description="Helical" evidence="1">
    <location>
        <begin position="6"/>
        <end position="22"/>
    </location>
</feature>
<name>A0A918K351_9GAMM</name>
<dbReference type="AlphaFoldDB" id="A0A918K351"/>
<protein>
    <recommendedName>
        <fullName evidence="4">YgjV family protein</fullName>
    </recommendedName>
</protein>
<dbReference type="EMBL" id="BMXR01000002">
    <property type="protein sequence ID" value="GGX44390.1"/>
    <property type="molecule type" value="Genomic_DNA"/>
</dbReference>
<keyword evidence="1" id="KW-0812">Transmembrane</keyword>
<evidence type="ECO:0000256" key="1">
    <source>
        <dbReference type="SAM" id="Phobius"/>
    </source>
</evidence>
<gene>
    <name evidence="2" type="ORF">GCM10007392_08970</name>
</gene>
<evidence type="ECO:0000313" key="2">
    <source>
        <dbReference type="EMBL" id="GGX44390.1"/>
    </source>
</evidence>
<feature type="transmembrane region" description="Helical" evidence="1">
    <location>
        <begin position="51"/>
        <end position="69"/>
    </location>
</feature>
<reference evidence="2" key="1">
    <citation type="journal article" date="2014" name="Int. J. Syst. Evol. Microbiol.">
        <title>Complete genome sequence of Corynebacterium casei LMG S-19264T (=DSM 44701T), isolated from a smear-ripened cheese.</title>
        <authorList>
            <consortium name="US DOE Joint Genome Institute (JGI-PGF)"/>
            <person name="Walter F."/>
            <person name="Albersmeier A."/>
            <person name="Kalinowski J."/>
            <person name="Ruckert C."/>
        </authorList>
    </citation>
    <scope>NUCLEOTIDE SEQUENCE</scope>
    <source>
        <strain evidence="2">KCTC 22169</strain>
    </source>
</reference>
<evidence type="ECO:0000313" key="3">
    <source>
        <dbReference type="Proteomes" id="UP000626148"/>
    </source>
</evidence>
<dbReference type="Proteomes" id="UP000626148">
    <property type="component" value="Unassembled WGS sequence"/>
</dbReference>
<accession>A0A918K351</accession>
<organism evidence="2 3">
    <name type="scientific">Saccharospirillum salsuginis</name>
    <dbReference type="NCBI Taxonomy" id="418750"/>
    <lineage>
        <taxon>Bacteria</taxon>
        <taxon>Pseudomonadati</taxon>
        <taxon>Pseudomonadota</taxon>
        <taxon>Gammaproteobacteria</taxon>
        <taxon>Oceanospirillales</taxon>
        <taxon>Saccharospirillaceae</taxon>
        <taxon>Saccharospirillum</taxon>
    </lineage>
</organism>
<keyword evidence="3" id="KW-1185">Reference proteome</keyword>
<reference evidence="2" key="2">
    <citation type="submission" date="2020-09" db="EMBL/GenBank/DDBJ databases">
        <authorList>
            <person name="Sun Q."/>
            <person name="Kim S."/>
        </authorList>
    </citation>
    <scope>NUCLEOTIDE SEQUENCE</scope>
    <source>
        <strain evidence="2">KCTC 22169</strain>
    </source>
</reference>
<comment type="caution">
    <text evidence="2">The sequence shown here is derived from an EMBL/GenBank/DDBJ whole genome shotgun (WGS) entry which is preliminary data.</text>
</comment>
<keyword evidence="1" id="KW-0472">Membrane</keyword>
<proteinExistence type="predicted"/>